<dbReference type="RefSeq" id="WP_180158499.1">
    <property type="nucleotide sequence ID" value="NZ_JACCEM010000016.1"/>
</dbReference>
<keyword evidence="2" id="KW-1185">Reference proteome</keyword>
<evidence type="ECO:0000313" key="2">
    <source>
        <dbReference type="Proteomes" id="UP000559809"/>
    </source>
</evidence>
<protein>
    <submittedName>
        <fullName evidence="1">Type I-C CRISPR-associated protein Cas8c/Csd1</fullName>
    </submittedName>
</protein>
<gene>
    <name evidence="1" type="primary">cas8c</name>
    <name evidence="1" type="ORF">H0A72_21180</name>
</gene>
<dbReference type="Pfam" id="PF09709">
    <property type="entry name" value="Cas_Csd1"/>
    <property type="match status" value="1"/>
</dbReference>
<reference evidence="1 2" key="1">
    <citation type="submission" date="2020-07" db="EMBL/GenBank/DDBJ databases">
        <title>Taxonomic revisions and descriptions of new bacterial species based on genomic comparisons in the high-G+C-content subgroup of the family Alcaligenaceae.</title>
        <authorList>
            <person name="Szabo A."/>
            <person name="Felfoldi T."/>
        </authorList>
    </citation>
    <scope>NUCLEOTIDE SEQUENCE [LARGE SCALE GENOMIC DNA]</scope>
    <source>
        <strain evidence="1 2">LMG 24012</strain>
    </source>
</reference>
<dbReference type="Proteomes" id="UP000559809">
    <property type="component" value="Unassembled WGS sequence"/>
</dbReference>
<dbReference type="CDD" id="cd09757">
    <property type="entry name" value="Cas8c_I-C"/>
    <property type="match status" value="1"/>
</dbReference>
<evidence type="ECO:0000313" key="1">
    <source>
        <dbReference type="EMBL" id="NYT51828.1"/>
    </source>
</evidence>
<comment type="caution">
    <text evidence="1">The sequence shown here is derived from an EMBL/GenBank/DDBJ whole genome shotgun (WGS) entry which is preliminary data.</text>
</comment>
<accession>A0A853G3A0</accession>
<dbReference type="NCBIfam" id="TIGR01863">
    <property type="entry name" value="cas_Csd1"/>
    <property type="match status" value="1"/>
</dbReference>
<name>A0A853G3A0_9BURK</name>
<proteinExistence type="predicted"/>
<dbReference type="EMBL" id="JACCEM010000016">
    <property type="protein sequence ID" value="NYT51828.1"/>
    <property type="molecule type" value="Genomic_DNA"/>
</dbReference>
<sequence>MSWLSELHDVYQRTQAQAADRPQPIAHTNQQVHVEIVLDAQGRLLHAEVVPKERAITLIPCTEASGGRAGSKPTAHPLCDKLQYVAGDFTARGGIVTSGFASDVTEPHRIYLELLSDWARSAYTHAKLQAILAYVRRGQVVTDLIAARVLPADGQGQLLSTWNGDRDETPAIFKVLAGNGEPQDAMVRWRVDTGGVQHGCWEDEALIEAWVRHYVSLQTQIGFCMVQGGDTPLAEQHPAKLRHAADQAKLISSNDTSGFTFRGRFLTAGQASGVGFEVTQRAHNALRWLIERRGSRRGGLVIVSWAQRTILAPNPDVGSRGLFGDELDDVSLNDERVGEAYAQRLRHALAGYRARFDDAEGVIVMALYSATLGRMAIVYYRQLPNSEFLQHLERWHLAFAWPQNYGKSLRFVGAPSPVDIAQAAYGARVDEKLEGATRARLLPCIVDGSPFPLDLVRNACQRAANRAGLDWWDWEKTLGIACALYRGAHPERNYTMALDRTRISRDYLFGRLLAVADNLEQRALSLAGENRETNAARYMAQFASHPLSTWKRLDSEQLAPYRRRLLAREPGFLIARDREIREICDLFNPDEFTDTALSGEFLLGFHCQRSALWAKGERASKAQDYAVAADIGNDTSNI</sequence>
<dbReference type="InterPro" id="IPR010144">
    <property type="entry name" value="CRISPR-assoc_prot_Csd1-typ"/>
</dbReference>
<dbReference type="AlphaFoldDB" id="A0A853G3A0"/>
<organism evidence="1 2">
    <name type="scientific">Parapusillimonas granuli</name>
    <dbReference type="NCBI Taxonomy" id="380911"/>
    <lineage>
        <taxon>Bacteria</taxon>
        <taxon>Pseudomonadati</taxon>
        <taxon>Pseudomonadota</taxon>
        <taxon>Betaproteobacteria</taxon>
        <taxon>Burkholderiales</taxon>
        <taxon>Alcaligenaceae</taxon>
        <taxon>Parapusillimonas</taxon>
    </lineage>
</organism>